<name>A0A165XJY4_9AGAM</name>
<reference evidence="4 5" key="1">
    <citation type="journal article" date="2016" name="Mol. Biol. Evol.">
        <title>Comparative Genomics of Early-Diverging Mushroom-Forming Fungi Provides Insights into the Origins of Lignocellulose Decay Capabilities.</title>
        <authorList>
            <person name="Nagy L.G."/>
            <person name="Riley R."/>
            <person name="Tritt A."/>
            <person name="Adam C."/>
            <person name="Daum C."/>
            <person name="Floudas D."/>
            <person name="Sun H."/>
            <person name="Yadav J.S."/>
            <person name="Pangilinan J."/>
            <person name="Larsson K.H."/>
            <person name="Matsuura K."/>
            <person name="Barry K."/>
            <person name="Labutti K."/>
            <person name="Kuo R."/>
            <person name="Ohm R.A."/>
            <person name="Bhattacharya S.S."/>
            <person name="Shirouzu T."/>
            <person name="Yoshinaga Y."/>
            <person name="Martin F.M."/>
            <person name="Grigoriev I.V."/>
            <person name="Hibbett D.S."/>
        </authorList>
    </citation>
    <scope>NUCLEOTIDE SEQUENCE [LARGE SCALE GENOMIC DNA]</scope>
    <source>
        <strain evidence="4 5">HHB10207 ss-3</strain>
    </source>
</reference>
<evidence type="ECO:0000256" key="1">
    <source>
        <dbReference type="SAM" id="MobiDB-lite"/>
    </source>
</evidence>
<feature type="region of interest" description="Disordered" evidence="1">
    <location>
        <begin position="1"/>
        <end position="25"/>
    </location>
</feature>
<feature type="compositionally biased region" description="Low complexity" evidence="1">
    <location>
        <begin position="1"/>
        <end position="14"/>
    </location>
</feature>
<dbReference type="InterPro" id="IPR045338">
    <property type="entry name" value="DUF6535"/>
</dbReference>
<keyword evidence="2" id="KW-1133">Transmembrane helix</keyword>
<proteinExistence type="predicted"/>
<organism evidence="4 5">
    <name type="scientific">Sistotremastrum suecicum HHB10207 ss-3</name>
    <dbReference type="NCBI Taxonomy" id="1314776"/>
    <lineage>
        <taxon>Eukaryota</taxon>
        <taxon>Fungi</taxon>
        <taxon>Dikarya</taxon>
        <taxon>Basidiomycota</taxon>
        <taxon>Agaricomycotina</taxon>
        <taxon>Agaricomycetes</taxon>
        <taxon>Sistotremastrales</taxon>
        <taxon>Sistotremastraceae</taxon>
        <taxon>Sistotremastrum</taxon>
    </lineage>
</organism>
<dbReference type="AlphaFoldDB" id="A0A165XJY4"/>
<feature type="transmembrane region" description="Helical" evidence="2">
    <location>
        <begin position="101"/>
        <end position="124"/>
    </location>
</feature>
<keyword evidence="2" id="KW-0812">Transmembrane</keyword>
<evidence type="ECO:0000313" key="4">
    <source>
        <dbReference type="EMBL" id="KZT32267.1"/>
    </source>
</evidence>
<gene>
    <name evidence="4" type="ORF">SISSUDRAFT_560881</name>
</gene>
<evidence type="ECO:0000313" key="5">
    <source>
        <dbReference type="Proteomes" id="UP000076798"/>
    </source>
</evidence>
<feature type="domain" description="DUF6535" evidence="3">
    <location>
        <begin position="80"/>
        <end position="159"/>
    </location>
</feature>
<dbReference type="EMBL" id="KV428359">
    <property type="protein sequence ID" value="KZT32267.1"/>
    <property type="molecule type" value="Genomic_DNA"/>
</dbReference>
<feature type="region of interest" description="Disordered" evidence="1">
    <location>
        <begin position="183"/>
        <end position="207"/>
    </location>
</feature>
<feature type="transmembrane region" description="Helical" evidence="2">
    <location>
        <begin position="144"/>
        <end position="166"/>
    </location>
</feature>
<dbReference type="Proteomes" id="UP000076798">
    <property type="component" value="Unassembled WGS sequence"/>
</dbReference>
<sequence>MRSRKTSSSSSKESPGAHVKDDLAPKFDRMIGLMEEQNKMMGEQGKTLKEHSKMLEALEKDATRDDKAHEGRGLKDESTWGALDKEALARLKILVDGWKDLMNVSLIFIALFLTVVTAFISPIIQLFSTPSATESKPPLPPTSLQLVALFYYLALMFNLQFGNVCARAAVGIKAAFCPSRKDKSRARSESRAPQSPRPTTSPPSYGSFILDPSPFHRLLRHRLSAPILGTLIFL</sequence>
<keyword evidence="2" id="KW-0472">Membrane</keyword>
<evidence type="ECO:0000259" key="3">
    <source>
        <dbReference type="Pfam" id="PF20153"/>
    </source>
</evidence>
<dbReference type="OrthoDB" id="3221808at2759"/>
<protein>
    <recommendedName>
        <fullName evidence="3">DUF6535 domain-containing protein</fullName>
    </recommendedName>
</protein>
<evidence type="ECO:0000256" key="2">
    <source>
        <dbReference type="SAM" id="Phobius"/>
    </source>
</evidence>
<accession>A0A165XJY4</accession>
<dbReference type="Pfam" id="PF20153">
    <property type="entry name" value="DUF6535"/>
    <property type="match status" value="1"/>
</dbReference>
<keyword evidence="5" id="KW-1185">Reference proteome</keyword>